<dbReference type="AlphaFoldDB" id="A0A1J1HHZ4"/>
<protein>
    <submittedName>
        <fullName evidence="1">CLUMA_CG001316, isoform A</fullName>
    </submittedName>
</protein>
<name>A0A1J1HHZ4_9DIPT</name>
<evidence type="ECO:0000313" key="1">
    <source>
        <dbReference type="EMBL" id="CRK87515.1"/>
    </source>
</evidence>
<dbReference type="EMBL" id="CVRI01000004">
    <property type="protein sequence ID" value="CRK87515.1"/>
    <property type="molecule type" value="Genomic_DNA"/>
</dbReference>
<gene>
    <name evidence="1" type="ORF">CLUMA_CG001316</name>
</gene>
<proteinExistence type="predicted"/>
<accession>A0A1J1HHZ4</accession>
<dbReference type="Proteomes" id="UP000183832">
    <property type="component" value="Unassembled WGS sequence"/>
</dbReference>
<sequence length="34" mass="4168">MSIFHPNNIIQKKKDWHGDMQPDLHVRYEAKNIY</sequence>
<organism evidence="1 2">
    <name type="scientific">Clunio marinus</name>
    <dbReference type="NCBI Taxonomy" id="568069"/>
    <lineage>
        <taxon>Eukaryota</taxon>
        <taxon>Metazoa</taxon>
        <taxon>Ecdysozoa</taxon>
        <taxon>Arthropoda</taxon>
        <taxon>Hexapoda</taxon>
        <taxon>Insecta</taxon>
        <taxon>Pterygota</taxon>
        <taxon>Neoptera</taxon>
        <taxon>Endopterygota</taxon>
        <taxon>Diptera</taxon>
        <taxon>Nematocera</taxon>
        <taxon>Chironomoidea</taxon>
        <taxon>Chironomidae</taxon>
        <taxon>Clunio</taxon>
    </lineage>
</organism>
<evidence type="ECO:0000313" key="2">
    <source>
        <dbReference type="Proteomes" id="UP000183832"/>
    </source>
</evidence>
<reference evidence="1 2" key="1">
    <citation type="submission" date="2015-04" db="EMBL/GenBank/DDBJ databases">
        <authorList>
            <person name="Syromyatnikov M.Y."/>
            <person name="Popov V.N."/>
        </authorList>
    </citation>
    <scope>NUCLEOTIDE SEQUENCE [LARGE SCALE GENOMIC DNA]</scope>
</reference>
<keyword evidence="2" id="KW-1185">Reference proteome</keyword>